<accession>A0A1B2EG11</accession>
<organism evidence="1">
    <name type="scientific">Microvirga ossetica</name>
    <dbReference type="NCBI Taxonomy" id="1882682"/>
    <lineage>
        <taxon>Bacteria</taxon>
        <taxon>Pseudomonadati</taxon>
        <taxon>Pseudomonadota</taxon>
        <taxon>Alphaproteobacteria</taxon>
        <taxon>Hyphomicrobiales</taxon>
        <taxon>Methylobacteriaceae</taxon>
        <taxon>Microvirga</taxon>
    </lineage>
</organism>
<gene>
    <name evidence="1" type="ORF">BB934_12385</name>
</gene>
<sequence length="251" mass="27906">MPKKLFAGIPEKERFFLLHALHAANEINVLVKLFQYTSQGPEDGLIARANMVQALTIGRVITGKLSNASTLIHQGYIQAGLDKIYNNDLGPEAAASVSNLMAYFADRDNLITTVRDGFASHYDTGRLKKHFDTAPENDHWEIILAPHHANTLYFAPEIVLLHAMVSEIHAGNRDEAFAKLMDDTAKVAGWFNNFVIGFLIVATEKHLGGFAQLDSNSQLVEIPDALAFYDLKVPFFTEVRPEDRLKGRGTK</sequence>
<dbReference type="EMBL" id="CP016616">
    <property type="protein sequence ID" value="ANY78910.1"/>
    <property type="molecule type" value="Genomic_DNA"/>
</dbReference>
<dbReference type="KEGG" id="moc:BB934_12385"/>
<proteinExistence type="predicted"/>
<evidence type="ECO:0000313" key="1">
    <source>
        <dbReference type="EMBL" id="ANY78910.1"/>
    </source>
</evidence>
<name>A0A1B2EG11_9HYPH</name>
<reference evidence="1" key="1">
    <citation type="submission" date="2016-07" db="EMBL/GenBank/DDBJ databases">
        <title>Microvirga ossetica sp. nov. a new species of rhizobia isolated from root nodules of the legume species Vicia alpestris Steven originated from North Ossetia region in the Caucasus.</title>
        <authorList>
            <person name="Safronova V.I."/>
            <person name="Kuznetsova I.G."/>
            <person name="Sazanova A.L."/>
            <person name="Belimov A."/>
            <person name="Andronov E."/>
            <person name="Osledkin Y.S."/>
            <person name="Onishchuk O.P."/>
            <person name="Kurchak O.N."/>
            <person name="Shaposhnikov A.I."/>
            <person name="Willems A."/>
            <person name="Tikhonovich I.A."/>
        </authorList>
    </citation>
    <scope>NUCLEOTIDE SEQUENCE [LARGE SCALE GENOMIC DNA]</scope>
    <source>
        <strain evidence="1">V5/3M</strain>
    </source>
</reference>
<dbReference type="AlphaFoldDB" id="A0A1B2EG11"/>
<protein>
    <submittedName>
        <fullName evidence="1">Uncharacterized protein</fullName>
    </submittedName>
</protein>